<feature type="disulfide bond" evidence="3">
    <location>
        <begin position="984"/>
        <end position="993"/>
    </location>
</feature>
<dbReference type="CDD" id="cd00037">
    <property type="entry name" value="CLECT"/>
    <property type="match status" value="1"/>
</dbReference>
<feature type="domain" description="CUB" evidence="6">
    <location>
        <begin position="533"/>
        <end position="651"/>
    </location>
</feature>
<keyword evidence="5" id="KW-1133">Transmembrane helix</keyword>
<dbReference type="InterPro" id="IPR000742">
    <property type="entry name" value="EGF"/>
</dbReference>
<dbReference type="Pfam" id="PF00059">
    <property type="entry name" value="Lectin_C"/>
    <property type="match status" value="1"/>
</dbReference>
<dbReference type="SMART" id="SM00181">
    <property type="entry name" value="EGF"/>
    <property type="match status" value="3"/>
</dbReference>
<dbReference type="InterPro" id="IPR000859">
    <property type="entry name" value="CUB_dom"/>
</dbReference>
<feature type="transmembrane region" description="Helical" evidence="5">
    <location>
        <begin position="1052"/>
        <end position="1072"/>
    </location>
</feature>
<evidence type="ECO:0000256" key="1">
    <source>
        <dbReference type="ARBA" id="ARBA00023157"/>
    </source>
</evidence>
<feature type="compositionally biased region" description="Polar residues" evidence="4">
    <location>
        <begin position="2337"/>
        <end position="2349"/>
    </location>
</feature>
<feature type="compositionally biased region" description="Basic and acidic residues" evidence="4">
    <location>
        <begin position="1943"/>
        <end position="1961"/>
    </location>
</feature>
<feature type="disulfide bond" evidence="3">
    <location>
        <begin position="1022"/>
        <end position="1031"/>
    </location>
</feature>
<feature type="compositionally biased region" description="Polar residues" evidence="4">
    <location>
        <begin position="1754"/>
        <end position="1765"/>
    </location>
</feature>
<feature type="compositionally biased region" description="Basic and acidic residues" evidence="4">
    <location>
        <begin position="2152"/>
        <end position="2162"/>
    </location>
</feature>
<feature type="region of interest" description="Disordered" evidence="4">
    <location>
        <begin position="1344"/>
        <end position="1368"/>
    </location>
</feature>
<dbReference type="CDD" id="cd00054">
    <property type="entry name" value="EGF_CA"/>
    <property type="match status" value="2"/>
</dbReference>
<evidence type="ECO:0000313" key="10">
    <source>
        <dbReference type="Proteomes" id="UP000719412"/>
    </source>
</evidence>
<feature type="compositionally biased region" description="Polar residues" evidence="4">
    <location>
        <begin position="1773"/>
        <end position="1789"/>
    </location>
</feature>
<keyword evidence="5" id="KW-0472">Membrane</keyword>
<dbReference type="Gene3D" id="3.10.100.10">
    <property type="entry name" value="Mannose-Binding Protein A, subunit A"/>
    <property type="match status" value="1"/>
</dbReference>
<dbReference type="SUPFAM" id="SSF56436">
    <property type="entry name" value="C-type lectin-like"/>
    <property type="match status" value="1"/>
</dbReference>
<dbReference type="PROSITE" id="PS00022">
    <property type="entry name" value="EGF_1"/>
    <property type="match status" value="2"/>
</dbReference>
<accession>A0A8J6H9N0</accession>
<sequence length="2383" mass="262168">MFVSVADWFLGWPQHGHYNRQPNDDGLSEQDCVEARRIYSLPTASASLASAFMWNDRDCSTPNYFICERLQNDGGYGDNFGTTGRVIRSPSPLAPGASKFPPRRARREKLLKGRGTIGRSPIDRKRSSNLVGTGGSKFSTWWLCKLASRRRDPKVSKFAVRKPAVKLTLLGHDERPVRSQLQIEAINRCKSQLRISPSPKIEATSLKTERCSCQRFCTRVKACSAEGANRSGGAHDKSDVEYEPLEDSWPPDCNKSVELSRQVSRAVVSSPGFPRHYPDNTDCDTDITAPPGYRLVLDFEELVLENEPSCSYDYLEILENANATTSINSSSARRLCGDWSSKLKLLRYVSKGSKLKLRFSSDYSHHFGGYKARVSMESAAQCSDDRLHMFNNSCYLFVSYPEVTWSTAQDICKGKKSKLASILSPEEERFITTNIRRSTEYRTSALYWLGGRSEPNADFRWTDGSAMEYMGWLPGQRRPDSEVVKSAEGVRCLSIQWTPSPTPMLPSGLYWKSHRCNTHGGYVCKKPSQLSGVGINFNKTVNGSEGSLTTPHYPENYYNHLDFSVRIVGPDRTRLVVKFLKIDVEPQLECLYDFVELKSGDQTGDAVRFCGTHDTDMHRFNFVSEGNEAELRFHSDYSISGSGFALAWHAVDVSACPLQTLTAKEGVLTSPNYPDFILTHLDCSLTVLAPVGKRVWLEFQDYDIARHEILERSSDGAVLELCLGKDSPPFKPFETENLLTEGTFLSQEESLKIILRSGVRPGGRGFRAIYKIISAANEEKIINLKQNSSGSLLHLNHPGQPPLGVNFLQRFVAPLGCTISLELFRVKLTDRGCGDGSGVIEVYDNYYDTNGTAWKLCYDGDTEDAIVPVTPISITSFLNTLHLRQRSGTVGISLNGSLRVQPDAEFKTKLLNHREEEVESCSPNPCQNGGKCVTKKSQNFCQCIGHFTGNPLLAGLFCALTKCELEPCVFGTCQLTNSSYKCHCKTGYNGPTCEQKRKPCEGNPCESRGVCIEKGDGFQCRCHAWWEGARCEKRMLHIPYKPLSERMFHEPFWLGLMTVFVVMAVIGLVWCAKRHFPEKIEKLLAEENERNRSTSTPDLLSTMHKLQHKMTVSNVNVKVTFDSRARPAFHVILCCPGHIRFSSLRSSSVREQLAVASGAASVTVTPSPGPTAPRSLFGRLGIRKPSILSLTSPHASGYVPATARTFSLDDLLKPPPRHQNAPLSSLSCVWLVGCTVQLVISVAPTTAIVHTAQYTAIVHMQKPLQRRQAIARINDCFAIESVGKCCCGLVFVRSKTGSFVPKFQCKCSKWASLGLRYAKGEVSKEIFSRGSFCDGGEAFVRWYEEEPGTPSPKKKRNNSTPTKKNAAEKKQILQQLISPGNKQLSRKVSLGELMQMSERKLKENEQKQDGGSGTKETKFCESDGVQTALSDPKLEKKVTFARLLNRVSAEMSSGSEMELGIMQSGRLGCVFARPSSTPPSPNVDARSPNSTSSNQGSDSFTSSDLAIPSALSSSISDLLNSRKSNRLANGRQKPASADSILAMFRNFSASSAGVNLPSSLKVSPSTTPTASSPQDDIAGDDESSTSSIHTPVSFSSGPPESPVMHRQSQSTIEVPVLDPLSAHKSSSGGSNFLHPPTILLEIPSTINKCLSPIREMPTPLPSPMPSPALTPVMRRSAVSSSVEDAADMSDDRISVELPNISISDGDDDDMHCTQDIAIDPQAEDGLILEEAAAMQQSCSAGLRAKNRPPPLGQQCGSNSNPSQSHPLVIPMLTIQTPSPTHSRTPSQLFPGSPPPHKSRLQEPSFQFPLPKQNRKLYKDPDKPNSLDLPCVPPMITITCNLSEAESDAESMSPANKAAGHLGVAPGGMSYLSPFSMGARGDHNASESNLSSSGYSSMASPGPSRCGSSNPLCPSEMEDQGPPGSGSAHRRPSPVLKTNSNPSERGDIDKNTEDQRRGRSDSETLSDDPLLESNDEGIGTDHIDEKIEEGDVKSAKELEVFMVSEGETTKTILDLPLIPGLPRKCVEDSMERLLPPPPSASGKKTLQLPAIVVQCDSTGCEKLLSPMSSRSESPLSDRTTGLGRFSPQFYGRHKDLLPFTDSDGLYDFPSTDKVNVMTTTQHKKTSRKRDKKLLRNCKTPSPTKPTNPLLPHNHLDVPSKDTFYKVPPPRKLSPKRRATRSQVVSSSSSSDSIVSTRDIRLSSSSPSPDTIRWSSPIDWLDEKCQQKVHEGEEAYDDVNAAMLPKAAEASKHQKISRLRAISHQIRFPSMTSRSRHAATKHHSVGFRFLRRLELSLKRRERTISPSDSLDSGGDDDSPRATSPLLQQSKTPKVEIRKSSSIGKLQSSQPNKTKRGKYKRGELLLPQQEERSWKRIVITGNGHSD</sequence>
<dbReference type="GO" id="GO:0005615">
    <property type="term" value="C:extracellular space"/>
    <property type="evidence" value="ECO:0007669"/>
    <property type="project" value="TreeGrafter"/>
</dbReference>
<keyword evidence="1 3" id="KW-1015">Disulfide bond</keyword>
<evidence type="ECO:0000259" key="6">
    <source>
        <dbReference type="PROSITE" id="PS01180"/>
    </source>
</evidence>
<dbReference type="SMART" id="SM00034">
    <property type="entry name" value="CLECT"/>
    <property type="match status" value="1"/>
</dbReference>
<name>A0A8J6H9N0_TENMO</name>
<dbReference type="SMART" id="SM00042">
    <property type="entry name" value="CUB"/>
    <property type="match status" value="3"/>
</dbReference>
<feature type="compositionally biased region" description="Acidic residues" evidence="4">
    <location>
        <begin position="1963"/>
        <end position="1974"/>
    </location>
</feature>
<dbReference type="Pfam" id="PF00431">
    <property type="entry name" value="CUB"/>
    <property type="match status" value="3"/>
</dbReference>
<evidence type="ECO:0000256" key="4">
    <source>
        <dbReference type="SAM" id="MobiDB-lite"/>
    </source>
</evidence>
<feature type="region of interest" description="Disordered" evidence="4">
    <location>
        <begin position="2298"/>
        <end position="2364"/>
    </location>
</feature>
<dbReference type="PROSITE" id="PS50026">
    <property type="entry name" value="EGF_3"/>
    <property type="match status" value="3"/>
</dbReference>
<dbReference type="SUPFAM" id="SSF49854">
    <property type="entry name" value="Spermadhesin, CUB domain"/>
    <property type="match status" value="3"/>
</dbReference>
<feature type="domain" description="EGF-like" evidence="7">
    <location>
        <begin position="996"/>
        <end position="1032"/>
    </location>
</feature>
<dbReference type="GO" id="GO:0004252">
    <property type="term" value="F:serine-type endopeptidase activity"/>
    <property type="evidence" value="ECO:0007669"/>
    <property type="project" value="TreeGrafter"/>
</dbReference>
<keyword evidence="3" id="KW-0245">EGF-like domain</keyword>
<evidence type="ECO:0000313" key="9">
    <source>
        <dbReference type="EMBL" id="KAH0810402.1"/>
    </source>
</evidence>
<feature type="compositionally biased region" description="Low complexity" evidence="4">
    <location>
        <begin position="2180"/>
        <end position="2194"/>
    </location>
</feature>
<proteinExistence type="predicted"/>
<dbReference type="PANTHER" id="PTHR24255:SF31">
    <property type="entry name" value="CUBILIN-LIKE PROTEIN"/>
    <property type="match status" value="1"/>
</dbReference>
<comment type="caution">
    <text evidence="9">The sequence shown here is derived from an EMBL/GenBank/DDBJ whole genome shotgun (WGS) entry which is preliminary data.</text>
</comment>
<dbReference type="InterPro" id="IPR016186">
    <property type="entry name" value="C-type_lectin-like/link_sf"/>
</dbReference>
<dbReference type="InterPro" id="IPR016187">
    <property type="entry name" value="CTDL_fold"/>
</dbReference>
<feature type="region of interest" description="Disordered" evidence="4">
    <location>
        <begin position="1878"/>
        <end position="1982"/>
    </location>
</feature>
<feature type="compositionally biased region" description="Low complexity" evidence="4">
    <location>
        <begin position="1563"/>
        <end position="1573"/>
    </location>
</feature>
<keyword evidence="5" id="KW-0812">Transmembrane</keyword>
<dbReference type="Gene3D" id="2.60.120.290">
    <property type="entry name" value="Spermadhesin, CUB domain"/>
    <property type="match status" value="3"/>
</dbReference>
<keyword evidence="10" id="KW-1185">Reference proteome</keyword>
<feature type="compositionally biased region" description="Low complexity" evidence="4">
    <location>
        <begin position="1885"/>
        <end position="1903"/>
    </location>
</feature>
<feature type="domain" description="EGF-like" evidence="7">
    <location>
        <begin position="959"/>
        <end position="994"/>
    </location>
</feature>
<reference evidence="9" key="2">
    <citation type="submission" date="2021-08" db="EMBL/GenBank/DDBJ databases">
        <authorList>
            <person name="Eriksson T."/>
        </authorList>
    </citation>
    <scope>NUCLEOTIDE SEQUENCE</scope>
    <source>
        <strain evidence="9">Stoneville</strain>
        <tissue evidence="9">Whole head</tissue>
    </source>
</reference>
<feature type="disulfide bond" evidence="3">
    <location>
        <begin position="963"/>
        <end position="973"/>
    </location>
</feature>
<feature type="region of interest" description="Disordered" evidence="4">
    <location>
        <begin position="1470"/>
        <end position="1504"/>
    </location>
</feature>
<evidence type="ECO:0000259" key="7">
    <source>
        <dbReference type="PROSITE" id="PS50026"/>
    </source>
</evidence>
<dbReference type="CDD" id="cd00041">
    <property type="entry name" value="CUB"/>
    <property type="match status" value="3"/>
</dbReference>
<dbReference type="Gene3D" id="2.10.25.10">
    <property type="entry name" value="Laminin"/>
    <property type="match status" value="3"/>
</dbReference>
<feature type="region of interest" description="Disordered" evidence="4">
    <location>
        <begin position="1555"/>
        <end position="1610"/>
    </location>
</feature>
<dbReference type="SUPFAM" id="SSF57196">
    <property type="entry name" value="EGF/Laminin"/>
    <property type="match status" value="2"/>
</dbReference>
<feature type="compositionally biased region" description="Polar residues" evidence="4">
    <location>
        <begin position="1584"/>
        <end position="1598"/>
    </location>
</feature>
<evidence type="ECO:0000256" key="2">
    <source>
        <dbReference type="PROSITE-ProRule" id="PRU00059"/>
    </source>
</evidence>
<feature type="region of interest" description="Disordered" evidence="4">
    <location>
        <begin position="1739"/>
        <end position="1829"/>
    </location>
</feature>
<feature type="region of interest" description="Disordered" evidence="4">
    <location>
        <begin position="227"/>
        <end position="249"/>
    </location>
</feature>
<protein>
    <recommendedName>
        <fullName evidence="11">Cubilin</fullName>
    </recommendedName>
</protein>
<feature type="compositionally biased region" description="Basic residues" evidence="4">
    <location>
        <begin position="2120"/>
        <end position="2134"/>
    </location>
</feature>
<feature type="transmembrane region" description="Helical" evidence="5">
    <location>
        <begin position="1223"/>
        <end position="1243"/>
    </location>
</feature>
<reference evidence="9" key="1">
    <citation type="journal article" date="2020" name="J Insects Food Feed">
        <title>The yellow mealworm (Tenebrio molitor) genome: a resource for the emerging insects as food and feed industry.</title>
        <authorList>
            <person name="Eriksson T."/>
            <person name="Andere A."/>
            <person name="Kelstrup H."/>
            <person name="Emery V."/>
            <person name="Picard C."/>
        </authorList>
    </citation>
    <scope>NUCLEOTIDE SEQUENCE</scope>
    <source>
        <strain evidence="9">Stoneville</strain>
        <tissue evidence="9">Whole head</tissue>
    </source>
</reference>
<feature type="domain" description="CUB" evidence="6">
    <location>
        <begin position="253"/>
        <end position="377"/>
    </location>
</feature>
<feature type="domain" description="EGF-like" evidence="7">
    <location>
        <begin position="917"/>
        <end position="952"/>
    </location>
</feature>
<comment type="caution">
    <text evidence="3">Lacks conserved residue(s) required for the propagation of feature annotation.</text>
</comment>
<dbReference type="InterPro" id="IPR035914">
    <property type="entry name" value="Sperma_CUB_dom_sf"/>
</dbReference>
<evidence type="ECO:0000259" key="8">
    <source>
        <dbReference type="PROSITE" id="PS50041"/>
    </source>
</evidence>
<feature type="disulfide bond" evidence="2">
    <location>
        <begin position="656"/>
        <end position="683"/>
    </location>
</feature>
<organism evidence="9 10">
    <name type="scientific">Tenebrio molitor</name>
    <name type="common">Yellow mealworm beetle</name>
    <dbReference type="NCBI Taxonomy" id="7067"/>
    <lineage>
        <taxon>Eukaryota</taxon>
        <taxon>Metazoa</taxon>
        <taxon>Ecdysozoa</taxon>
        <taxon>Arthropoda</taxon>
        <taxon>Hexapoda</taxon>
        <taxon>Insecta</taxon>
        <taxon>Pterygota</taxon>
        <taxon>Neoptera</taxon>
        <taxon>Endopterygota</taxon>
        <taxon>Coleoptera</taxon>
        <taxon>Polyphaga</taxon>
        <taxon>Cucujiformia</taxon>
        <taxon>Tenebrionidae</taxon>
        <taxon>Tenebrio</taxon>
    </lineage>
</organism>
<evidence type="ECO:0008006" key="11">
    <source>
        <dbReference type="Google" id="ProtNLM"/>
    </source>
</evidence>
<feature type="domain" description="CUB" evidence="6">
    <location>
        <begin position="656"/>
        <end position="773"/>
    </location>
</feature>
<feature type="domain" description="C-type lectin" evidence="8">
    <location>
        <begin position="390"/>
        <end position="525"/>
    </location>
</feature>
<feature type="compositionally biased region" description="Basic and acidic residues" evidence="4">
    <location>
        <begin position="1398"/>
        <end position="1408"/>
    </location>
</feature>
<evidence type="ECO:0000256" key="5">
    <source>
        <dbReference type="SAM" id="Phobius"/>
    </source>
</evidence>
<feature type="compositionally biased region" description="Polar residues" evidence="4">
    <location>
        <begin position="1487"/>
        <end position="1501"/>
    </location>
</feature>
<feature type="region of interest" description="Disordered" evidence="4">
    <location>
        <begin position="2116"/>
        <end position="2209"/>
    </location>
</feature>
<dbReference type="PANTHER" id="PTHR24255">
    <property type="entry name" value="COMPLEMENT COMPONENT 1, S SUBCOMPONENT-RELATED"/>
    <property type="match status" value="1"/>
</dbReference>
<dbReference type="EMBL" id="JABDTM020027500">
    <property type="protein sequence ID" value="KAH0810402.1"/>
    <property type="molecule type" value="Genomic_DNA"/>
</dbReference>
<feature type="compositionally biased region" description="Polar residues" evidence="4">
    <location>
        <begin position="2318"/>
        <end position="2329"/>
    </location>
</feature>
<gene>
    <name evidence="9" type="ORF">GEV33_012388</name>
</gene>
<dbReference type="PROSITE" id="PS50041">
    <property type="entry name" value="C_TYPE_LECTIN_2"/>
    <property type="match status" value="1"/>
</dbReference>
<feature type="region of interest" description="Disordered" evidence="4">
    <location>
        <begin position="1398"/>
        <end position="1427"/>
    </location>
</feature>
<dbReference type="Proteomes" id="UP000719412">
    <property type="component" value="Unassembled WGS sequence"/>
</dbReference>
<dbReference type="PROSITE" id="PS01180">
    <property type="entry name" value="CUB"/>
    <property type="match status" value="3"/>
</dbReference>
<evidence type="ECO:0000256" key="3">
    <source>
        <dbReference type="PROSITE-ProRule" id="PRU00076"/>
    </source>
</evidence>
<dbReference type="InterPro" id="IPR001304">
    <property type="entry name" value="C-type_lectin-like"/>
</dbReference>
<dbReference type="PROSITE" id="PS01186">
    <property type="entry name" value="EGF_2"/>
    <property type="match status" value="1"/>
</dbReference>